<dbReference type="EMBL" id="MN740254">
    <property type="protein sequence ID" value="QHT96174.1"/>
    <property type="molecule type" value="Genomic_DNA"/>
</dbReference>
<evidence type="ECO:0000313" key="2">
    <source>
        <dbReference type="EMBL" id="QHT96174.1"/>
    </source>
</evidence>
<dbReference type="AlphaFoldDB" id="A0A6C0ISF8"/>
<dbReference type="Pfam" id="PF05670">
    <property type="entry name" value="NFACT-R_1"/>
    <property type="match status" value="1"/>
</dbReference>
<reference evidence="2" key="1">
    <citation type="journal article" date="2020" name="Nature">
        <title>Giant virus diversity and host interactions through global metagenomics.</title>
        <authorList>
            <person name="Schulz F."/>
            <person name="Roux S."/>
            <person name="Paez-Espino D."/>
            <person name="Jungbluth S."/>
            <person name="Walsh D.A."/>
            <person name="Denef V.J."/>
            <person name="McMahon K.D."/>
            <person name="Konstantinidis K.T."/>
            <person name="Eloe-Fadrosh E.A."/>
            <person name="Kyrpides N.C."/>
            <person name="Woyke T."/>
        </authorList>
    </citation>
    <scope>NUCLEOTIDE SEQUENCE</scope>
    <source>
        <strain evidence="2">GVMAG-M-3300024302-11</strain>
    </source>
</reference>
<protein>
    <recommendedName>
        <fullName evidence="1">NFACT RNA-binding domain-containing protein</fullName>
    </recommendedName>
</protein>
<dbReference type="InterPro" id="IPR008532">
    <property type="entry name" value="NFACT_RNA-bd"/>
</dbReference>
<proteinExistence type="predicted"/>
<feature type="domain" description="NFACT RNA-binding" evidence="1">
    <location>
        <begin position="17"/>
        <end position="98"/>
    </location>
</feature>
<accession>A0A6C0ISF8</accession>
<organism evidence="2">
    <name type="scientific">viral metagenome</name>
    <dbReference type="NCBI Taxonomy" id="1070528"/>
    <lineage>
        <taxon>unclassified sequences</taxon>
        <taxon>metagenomes</taxon>
        <taxon>organismal metagenomes</taxon>
    </lineage>
</organism>
<name>A0A6C0ISF8_9ZZZZ</name>
<sequence length="110" mass="12859">MKEVILQDEFEKQIVFRIGQNAKENHELIDDADKEDWWFHLLDYSSCHCIVDKIDISDTEILYAAGLVKNNSKYINSKKVKICYTQVKNIKKTKNPGEVKFLKQPNIVTI</sequence>
<evidence type="ECO:0000259" key="1">
    <source>
        <dbReference type="Pfam" id="PF05670"/>
    </source>
</evidence>